<evidence type="ECO:0000256" key="7">
    <source>
        <dbReference type="PIRSR" id="PIRSR500133-1"/>
    </source>
</evidence>
<evidence type="ECO:0000259" key="10">
    <source>
        <dbReference type="SMART" id="SM00984"/>
    </source>
</evidence>
<feature type="binding site" evidence="8">
    <location>
        <position position="179"/>
    </location>
    <ligand>
        <name>NAD(+)</name>
        <dbReference type="ChEBI" id="CHEBI:57540"/>
    </ligand>
</feature>
<dbReference type="PANTHER" id="PTHR11374:SF3">
    <property type="entry name" value="UDP-GLUCOSE 6-DEHYDROGENASE"/>
    <property type="match status" value="1"/>
</dbReference>
<gene>
    <name evidence="11" type="ORF">OHK93_008352</name>
</gene>
<feature type="region of interest" description="Disordered" evidence="9">
    <location>
        <begin position="538"/>
        <end position="563"/>
    </location>
</feature>
<feature type="binding site" evidence="8">
    <location>
        <position position="49"/>
    </location>
    <ligand>
        <name>NAD(+)</name>
        <dbReference type="ChEBI" id="CHEBI:57540"/>
    </ligand>
</feature>
<dbReference type="GO" id="GO:0003979">
    <property type="term" value="F:UDP-glucose 6-dehydrogenase activity"/>
    <property type="evidence" value="ECO:0007669"/>
    <property type="project" value="UniProtKB-EC"/>
</dbReference>
<feature type="binding site" evidence="8">
    <location>
        <begin position="144"/>
        <end position="145"/>
    </location>
    <ligand>
        <name>NAD(+)</name>
        <dbReference type="ChEBI" id="CHEBI:57540"/>
    </ligand>
</feature>
<dbReference type="InterPro" id="IPR017476">
    <property type="entry name" value="UDP-Glc/GDP-Man"/>
</dbReference>
<dbReference type="GO" id="GO:0006024">
    <property type="term" value="P:glycosaminoglycan biosynthetic process"/>
    <property type="evidence" value="ECO:0007669"/>
    <property type="project" value="TreeGrafter"/>
</dbReference>
<dbReference type="Gene3D" id="3.40.50.720">
    <property type="entry name" value="NAD(P)-binding Rossmann-like Domain"/>
    <property type="match status" value="3"/>
</dbReference>
<dbReference type="InterPro" id="IPR036291">
    <property type="entry name" value="NAD(P)-bd_dom_sf"/>
</dbReference>
<dbReference type="NCBIfam" id="TIGR03026">
    <property type="entry name" value="NDP-sugDHase"/>
    <property type="match status" value="1"/>
</dbReference>
<dbReference type="FunFam" id="1.20.5.100:FF:000001">
    <property type="entry name" value="UDP-glucose 6-dehydrogenase"/>
    <property type="match status" value="1"/>
</dbReference>
<dbReference type="EC" id="1.1.1.22" evidence="3"/>
<evidence type="ECO:0000256" key="3">
    <source>
        <dbReference type="ARBA" id="ARBA00012954"/>
    </source>
</evidence>
<accession>A0AA43TV77</accession>
<feature type="binding site" evidence="8">
    <location>
        <begin position="19"/>
        <end position="24"/>
    </location>
    <ligand>
        <name>NAD(+)</name>
        <dbReference type="ChEBI" id="CHEBI:57540"/>
    </ligand>
</feature>
<dbReference type="InterPro" id="IPR014027">
    <property type="entry name" value="UDP-Glc/GDP-Man_DH_C"/>
</dbReference>
<organism evidence="11 12">
    <name type="scientific">Ramalina farinacea</name>
    <dbReference type="NCBI Taxonomy" id="258253"/>
    <lineage>
        <taxon>Eukaryota</taxon>
        <taxon>Fungi</taxon>
        <taxon>Dikarya</taxon>
        <taxon>Ascomycota</taxon>
        <taxon>Pezizomycotina</taxon>
        <taxon>Lecanoromycetes</taxon>
        <taxon>OSLEUM clade</taxon>
        <taxon>Lecanoromycetidae</taxon>
        <taxon>Lecanorales</taxon>
        <taxon>Lecanorineae</taxon>
        <taxon>Ramalinaceae</taxon>
        <taxon>Ramalina</taxon>
    </lineage>
</organism>
<dbReference type="AlphaFoldDB" id="A0AA43TV77"/>
<evidence type="ECO:0000256" key="5">
    <source>
        <dbReference type="ARBA" id="ARBA00023027"/>
    </source>
</evidence>
<feature type="binding site" evidence="8">
    <location>
        <begin position="290"/>
        <end position="293"/>
    </location>
    <ligand>
        <name>NAD(+)</name>
        <dbReference type="ChEBI" id="CHEBI:57540"/>
    </ligand>
</feature>
<evidence type="ECO:0000256" key="1">
    <source>
        <dbReference type="ARBA" id="ARBA00004701"/>
    </source>
</evidence>
<dbReference type="InterPro" id="IPR028356">
    <property type="entry name" value="UDPglc_DH_euk"/>
</dbReference>
<comment type="pathway">
    <text evidence="1">Nucleotide-sugar biosynthesis; UDP-alpha-D-glucuronate biosynthesis; UDP-alpha-D-glucuronate from UDP-alpha-D-glucose: step 1/1.</text>
</comment>
<dbReference type="InterPro" id="IPR014026">
    <property type="entry name" value="UDP-Glc/GDP-Man_DH_dimer"/>
</dbReference>
<dbReference type="SUPFAM" id="SSF48179">
    <property type="entry name" value="6-phosphogluconate dehydrogenase C-terminal domain-like"/>
    <property type="match status" value="1"/>
</dbReference>
<comment type="catalytic activity">
    <reaction evidence="6">
        <text>UDP-alpha-D-glucose + 2 NAD(+) + H2O = UDP-alpha-D-glucuronate + 2 NADH + 3 H(+)</text>
        <dbReference type="Rhea" id="RHEA:23596"/>
        <dbReference type="ChEBI" id="CHEBI:15377"/>
        <dbReference type="ChEBI" id="CHEBI:15378"/>
        <dbReference type="ChEBI" id="CHEBI:57540"/>
        <dbReference type="ChEBI" id="CHEBI:57945"/>
        <dbReference type="ChEBI" id="CHEBI:58052"/>
        <dbReference type="ChEBI" id="CHEBI:58885"/>
        <dbReference type="EC" id="1.1.1.22"/>
    </reaction>
</comment>
<evidence type="ECO:0000313" key="11">
    <source>
        <dbReference type="EMBL" id="MDI1489074.1"/>
    </source>
</evidence>
<dbReference type="SUPFAM" id="SSF51735">
    <property type="entry name" value="NAD(P)-binding Rossmann-fold domains"/>
    <property type="match status" value="1"/>
</dbReference>
<dbReference type="EMBL" id="JAPUFD010000008">
    <property type="protein sequence ID" value="MDI1489074.1"/>
    <property type="molecule type" value="Genomic_DNA"/>
</dbReference>
<proteinExistence type="inferred from homology"/>
<evidence type="ECO:0000256" key="4">
    <source>
        <dbReference type="ARBA" id="ARBA00023002"/>
    </source>
</evidence>
<dbReference type="Pfam" id="PF03721">
    <property type="entry name" value="UDPG_MGDP_dh_N"/>
    <property type="match status" value="1"/>
</dbReference>
<protein>
    <recommendedName>
        <fullName evidence="3">UDP-glucose 6-dehydrogenase</fullName>
        <ecNumber evidence="3">1.1.1.22</ecNumber>
    </recommendedName>
</protein>
<name>A0AA43TV77_9LECA</name>
<evidence type="ECO:0000256" key="9">
    <source>
        <dbReference type="SAM" id="MobiDB-lite"/>
    </source>
</evidence>
<dbReference type="InterPro" id="IPR036220">
    <property type="entry name" value="UDP-Glc/GDP-Man_DH_C_sf"/>
</dbReference>
<dbReference type="SMART" id="SM00984">
    <property type="entry name" value="UDPG_MGDP_dh_C"/>
    <property type="match status" value="1"/>
</dbReference>
<dbReference type="InterPro" id="IPR008927">
    <property type="entry name" value="6-PGluconate_DH-like_C_sf"/>
</dbReference>
<dbReference type="FunFam" id="3.40.50.720:FF:000032">
    <property type="entry name" value="UDP-glucose 6-dehydrogenase"/>
    <property type="match status" value="1"/>
</dbReference>
<comment type="caution">
    <text evidence="11">The sequence shown here is derived from an EMBL/GenBank/DDBJ whole genome shotgun (WGS) entry which is preliminary data.</text>
</comment>
<feature type="binding site" evidence="8">
    <location>
        <position position="44"/>
    </location>
    <ligand>
        <name>NAD(+)</name>
        <dbReference type="ChEBI" id="CHEBI:57540"/>
    </ligand>
</feature>
<dbReference type="InterPro" id="IPR001732">
    <property type="entry name" value="UDP-Glc/GDP-Man_DH_N"/>
</dbReference>
<comment type="similarity">
    <text evidence="2">Belongs to the UDP-glucose/GDP-mannose dehydrogenase family.</text>
</comment>
<dbReference type="Pfam" id="PF03720">
    <property type="entry name" value="UDPG_MGDP_dh_C"/>
    <property type="match status" value="1"/>
</dbReference>
<reference evidence="11" key="1">
    <citation type="journal article" date="2023" name="Genome Biol. Evol.">
        <title>First Whole Genome Sequence and Flow Cytometry Genome Size Data for the Lichen-Forming Fungus Ramalina farinacea (Ascomycota).</title>
        <authorList>
            <person name="Llewellyn T."/>
            <person name="Mian S."/>
            <person name="Hill R."/>
            <person name="Leitch I.J."/>
            <person name="Gaya E."/>
        </authorList>
    </citation>
    <scope>NUCLEOTIDE SEQUENCE</scope>
    <source>
        <strain evidence="11">LIQ254RAFAR</strain>
    </source>
</reference>
<keyword evidence="12" id="KW-1185">Reference proteome</keyword>
<feature type="active site" description="Nucleophile" evidence="7">
    <location>
        <position position="290"/>
    </location>
</feature>
<dbReference type="GO" id="GO:0005634">
    <property type="term" value="C:nucleus"/>
    <property type="evidence" value="ECO:0007669"/>
    <property type="project" value="TreeGrafter"/>
</dbReference>
<sequence length="610" mass="66134">MAKLNGHGHKQVKRICCIGAGYVGGPTCAVIANKAPHIHVDVVDLNEKRISAWKSDHLPIYEPGLVEMTVLPRDGSPDRPPNLFFTTDVKASITKADLIFLCVATPTKYTGIGSGRAADLVYIESATRMIAEAATSDKIVVEKSTVPCKTAASIREILSAVGKPDVHFDILSNPEFLAEGTAIRNLEQPDRLLIGSLTTDRGLRAAASLVDVYAEWVPRERIVTMHLWSSEMAKLAANALLAQRISSINALSAICESTGADIDEVAYAVGLDKRIGPKMLKSSVGFGGSCFRKDVLNLVYIAQTLHLPEVATYWEQVVEMNEYQKQRFSKRIVSCLYTTLTDKRVALLGFAYKKDTGDTRESAAISIVNSLVAEKADVRIYDPKVDADAIWMELQWTSPNFADTQKRVTVCKTAYEACEDAHAAVIATEWDEFNNKDTEVHIREVNGLAVIGRSPSSYSTGSGMQFSNGTLETSPAPKNGHRVIGTASAADGGHLQDGLSMTPTPTSPTITKQRARGLSMYDNSGINGSNADENLKPWMGSQPASPQATTHTAKPTHGSKNPRLDWAKVASVMQKPMFVFDGRNVVDAVKLEDLGFRVESIGKPGGLRGE</sequence>
<dbReference type="Proteomes" id="UP001161017">
    <property type="component" value="Unassembled WGS sequence"/>
</dbReference>
<dbReference type="Pfam" id="PF00984">
    <property type="entry name" value="UDPG_MGDP_dh"/>
    <property type="match status" value="1"/>
</dbReference>
<feature type="domain" description="UDP-glucose/GDP-mannose dehydrogenase C-terminal" evidence="10">
    <location>
        <begin position="346"/>
        <end position="453"/>
    </location>
</feature>
<dbReference type="PIRSF" id="PIRSF500133">
    <property type="entry name" value="UDPglc_DH_euk"/>
    <property type="match status" value="1"/>
</dbReference>
<dbReference type="GO" id="GO:0051287">
    <property type="term" value="F:NAD binding"/>
    <property type="evidence" value="ECO:0007669"/>
    <property type="project" value="InterPro"/>
</dbReference>
<evidence type="ECO:0000256" key="8">
    <source>
        <dbReference type="PIRSR" id="PIRSR500133-3"/>
    </source>
</evidence>
<feature type="binding site" evidence="8">
    <location>
        <position position="360"/>
    </location>
    <ligand>
        <name>NAD(+)</name>
        <dbReference type="ChEBI" id="CHEBI:57540"/>
    </ligand>
</feature>
<keyword evidence="5 8" id="KW-0520">NAD</keyword>
<evidence type="ECO:0000313" key="12">
    <source>
        <dbReference type="Proteomes" id="UP001161017"/>
    </source>
</evidence>
<dbReference type="SUPFAM" id="SSF52413">
    <property type="entry name" value="UDP-glucose/GDP-mannose dehydrogenase C-terminal domain"/>
    <property type="match status" value="1"/>
</dbReference>
<dbReference type="PANTHER" id="PTHR11374">
    <property type="entry name" value="UDP-GLUCOSE DEHYDROGENASE/UDP-MANNAC DEHYDROGENASE"/>
    <property type="match status" value="1"/>
</dbReference>
<feature type="compositionally biased region" description="Polar residues" evidence="9">
    <location>
        <begin position="542"/>
        <end position="553"/>
    </location>
</feature>
<evidence type="ECO:0000256" key="6">
    <source>
        <dbReference type="ARBA" id="ARBA00047473"/>
    </source>
</evidence>
<feature type="binding site" evidence="8">
    <location>
        <begin position="103"/>
        <end position="107"/>
    </location>
    <ligand>
        <name>NAD(+)</name>
        <dbReference type="ChEBI" id="CHEBI:57540"/>
    </ligand>
</feature>
<evidence type="ECO:0000256" key="2">
    <source>
        <dbReference type="ARBA" id="ARBA00006601"/>
    </source>
</evidence>
<dbReference type="PIRSF" id="PIRSF000124">
    <property type="entry name" value="UDPglc_GDPman_dh"/>
    <property type="match status" value="1"/>
</dbReference>
<dbReference type="FunFam" id="3.40.50.720:FF:000193">
    <property type="entry name" value="UDP-glucose 6-dehydrogenase"/>
    <property type="match status" value="1"/>
</dbReference>
<keyword evidence="4" id="KW-0560">Oxidoreductase</keyword>
<dbReference type="Gene3D" id="1.20.5.100">
    <property type="entry name" value="Cytochrome c1, transmembrane anchor, C-terminal"/>
    <property type="match status" value="1"/>
</dbReference>